<dbReference type="SUPFAM" id="SSF54593">
    <property type="entry name" value="Glyoxalase/Bleomycin resistance protein/Dihydroxybiphenyl dioxygenase"/>
    <property type="match status" value="1"/>
</dbReference>
<dbReference type="Pfam" id="PF18029">
    <property type="entry name" value="Glyoxalase_6"/>
    <property type="match status" value="1"/>
</dbReference>
<gene>
    <name evidence="2" type="ORF">SAMN04489716_2225</name>
</gene>
<dbReference type="PANTHER" id="PTHR35908">
    <property type="entry name" value="HYPOTHETICAL FUSION PROTEIN"/>
    <property type="match status" value="1"/>
</dbReference>
<dbReference type="OrthoDB" id="5524593at2"/>
<dbReference type="Gene3D" id="3.10.180.10">
    <property type="entry name" value="2,3-Dihydroxybiphenyl 1,2-Dioxygenase, domain 1"/>
    <property type="match status" value="1"/>
</dbReference>
<name>A0A1H1WSZ3_9ACTN</name>
<reference evidence="2 3" key="1">
    <citation type="submission" date="2016-10" db="EMBL/GenBank/DDBJ databases">
        <authorList>
            <person name="de Groot N.N."/>
        </authorList>
    </citation>
    <scope>NUCLEOTIDE SEQUENCE [LARGE SCALE GENOMIC DNA]</scope>
    <source>
        <strain evidence="2 3">DSM 43941</strain>
    </source>
</reference>
<dbReference type="InterPro" id="IPR041581">
    <property type="entry name" value="Glyoxalase_6"/>
</dbReference>
<sequence length="143" mass="15380">MASMAQISLGVADAERAGRFWMRALGWVRLPARWAGDDWLVIGPPPGVPGVPIAMDLSGSPIQEQPRIHFDLDAGAVDLDTEVERLVGLGAARVDWPHYPTPDEMGPGEMPFVVLADPEGNRFCVAGRRLAEASLAENPGRKA</sequence>
<dbReference type="RefSeq" id="WP_092543991.1">
    <property type="nucleotide sequence ID" value="NZ_BOMJ01000039.1"/>
</dbReference>
<evidence type="ECO:0000259" key="1">
    <source>
        <dbReference type="PROSITE" id="PS51819"/>
    </source>
</evidence>
<dbReference type="AlphaFoldDB" id="A0A1H1WSZ3"/>
<organism evidence="2 3">
    <name type="scientific">Actinoplanes derwentensis</name>
    <dbReference type="NCBI Taxonomy" id="113562"/>
    <lineage>
        <taxon>Bacteria</taxon>
        <taxon>Bacillati</taxon>
        <taxon>Actinomycetota</taxon>
        <taxon>Actinomycetes</taxon>
        <taxon>Micromonosporales</taxon>
        <taxon>Micromonosporaceae</taxon>
        <taxon>Actinoplanes</taxon>
    </lineage>
</organism>
<protein>
    <recommendedName>
        <fullName evidence="1">VOC domain-containing protein</fullName>
    </recommendedName>
</protein>
<proteinExistence type="predicted"/>
<dbReference type="STRING" id="113562.SAMN04489716_2225"/>
<dbReference type="Proteomes" id="UP000198688">
    <property type="component" value="Chromosome I"/>
</dbReference>
<feature type="domain" description="VOC" evidence="1">
    <location>
        <begin position="3"/>
        <end position="128"/>
    </location>
</feature>
<dbReference type="InterPro" id="IPR029068">
    <property type="entry name" value="Glyas_Bleomycin-R_OHBP_Dase"/>
</dbReference>
<accession>A0A1H1WSZ3</accession>
<dbReference type="EMBL" id="LT629758">
    <property type="protein sequence ID" value="SDT00293.1"/>
    <property type="molecule type" value="Genomic_DNA"/>
</dbReference>
<dbReference type="CDD" id="cd06587">
    <property type="entry name" value="VOC"/>
    <property type="match status" value="1"/>
</dbReference>
<dbReference type="PANTHER" id="PTHR35908:SF1">
    <property type="entry name" value="CONSERVED PROTEIN"/>
    <property type="match status" value="1"/>
</dbReference>
<keyword evidence="3" id="KW-1185">Reference proteome</keyword>
<evidence type="ECO:0000313" key="2">
    <source>
        <dbReference type="EMBL" id="SDT00293.1"/>
    </source>
</evidence>
<evidence type="ECO:0000313" key="3">
    <source>
        <dbReference type="Proteomes" id="UP000198688"/>
    </source>
</evidence>
<dbReference type="InterPro" id="IPR037523">
    <property type="entry name" value="VOC_core"/>
</dbReference>
<dbReference type="PROSITE" id="PS51819">
    <property type="entry name" value="VOC"/>
    <property type="match status" value="1"/>
</dbReference>